<sequence>MGDQLKEKKLICNIPSLDLPEGWSCIKAEGIGPFVTKAILKHPNGSHIGWASRDHRKHHNLLDSDTKSTWWAPKAIGWWVGVIFAIGAVCFTLGSSPVYPKIVGNNLDGMTFFIGSLFFTTAALAQYIETINARQTPKGLKLKEKIRLFTWEPRRIDWLAVVVQFIGTIFFNISTFYALNSLMTVQQINSQVWTPDAFGSICFLVASGLVWIEVGHSLFSWKIGSLSWQIAALNLIGSIAFGISAISAFILPLTGNPVNITLVNLGTFTGGLCFLIGALLLLPERTHPEKI</sequence>
<comment type="caution">
    <text evidence="2">The sequence shown here is derived from an EMBL/GenBank/DDBJ whole genome shotgun (WGS) entry which is preliminary data.</text>
</comment>
<keyword evidence="1" id="KW-0812">Transmembrane</keyword>
<evidence type="ECO:0008006" key="4">
    <source>
        <dbReference type="Google" id="ProtNLM"/>
    </source>
</evidence>
<organism evidence="2 3">
    <name type="scientific">Methanobacterium spitsbergense</name>
    <dbReference type="NCBI Taxonomy" id="2874285"/>
    <lineage>
        <taxon>Archaea</taxon>
        <taxon>Methanobacteriati</taxon>
        <taxon>Methanobacteriota</taxon>
        <taxon>Methanomada group</taxon>
        <taxon>Methanobacteria</taxon>
        <taxon>Methanobacteriales</taxon>
        <taxon>Methanobacteriaceae</taxon>
        <taxon>Methanobacterium</taxon>
    </lineage>
</organism>
<keyword evidence="1" id="KW-0472">Membrane</keyword>
<protein>
    <recommendedName>
        <fullName evidence="4">YrhK domain-containing protein</fullName>
    </recommendedName>
</protein>
<feature type="transmembrane region" description="Helical" evidence="1">
    <location>
        <begin position="156"/>
        <end position="177"/>
    </location>
</feature>
<feature type="transmembrane region" description="Helical" evidence="1">
    <location>
        <begin position="110"/>
        <end position="128"/>
    </location>
</feature>
<evidence type="ECO:0000313" key="2">
    <source>
        <dbReference type="EMBL" id="MBZ2166212.1"/>
    </source>
</evidence>
<accession>A0A8T5UQF2</accession>
<gene>
    <name evidence="2" type="ORF">K8N75_09195</name>
</gene>
<feature type="transmembrane region" description="Helical" evidence="1">
    <location>
        <begin position="197"/>
        <end position="219"/>
    </location>
</feature>
<keyword evidence="3" id="KW-1185">Reference proteome</keyword>
<reference evidence="3" key="1">
    <citation type="journal article" date="2022" name="Microbiol. Resour. Announc.">
        <title>Draft Genome Sequence of a Methanogenic Archaeon from West Spitsbergen Permafrost.</title>
        <authorList>
            <person name="Trubitsyn V."/>
            <person name="Rivkina E."/>
            <person name="Shcherbakova V."/>
        </authorList>
    </citation>
    <scope>NUCLEOTIDE SEQUENCE [LARGE SCALE GENOMIC DNA]</scope>
    <source>
        <strain evidence="3">VT</strain>
    </source>
</reference>
<dbReference type="Proteomes" id="UP000825933">
    <property type="component" value="Unassembled WGS sequence"/>
</dbReference>
<name>A0A8T5UQF2_9EURY</name>
<feature type="transmembrane region" description="Helical" evidence="1">
    <location>
        <begin position="76"/>
        <end position="98"/>
    </location>
</feature>
<evidence type="ECO:0000256" key="1">
    <source>
        <dbReference type="SAM" id="Phobius"/>
    </source>
</evidence>
<feature type="transmembrane region" description="Helical" evidence="1">
    <location>
        <begin position="231"/>
        <end position="254"/>
    </location>
</feature>
<feature type="transmembrane region" description="Helical" evidence="1">
    <location>
        <begin position="260"/>
        <end position="282"/>
    </location>
</feature>
<dbReference type="EMBL" id="JAIOUQ010000009">
    <property type="protein sequence ID" value="MBZ2166212.1"/>
    <property type="molecule type" value="Genomic_DNA"/>
</dbReference>
<proteinExistence type="predicted"/>
<keyword evidence="1" id="KW-1133">Transmembrane helix</keyword>
<dbReference type="AlphaFoldDB" id="A0A8T5UQF2"/>
<evidence type="ECO:0000313" key="3">
    <source>
        <dbReference type="Proteomes" id="UP000825933"/>
    </source>
</evidence>